<evidence type="ECO:0000313" key="1">
    <source>
        <dbReference type="EMBL" id="MQR27526.1"/>
    </source>
</evidence>
<gene>
    <name evidence="1" type="ORF">GFV13_09815</name>
</gene>
<organism evidence="1 2">
    <name type="scientific">Leuconostoc mesenteroides</name>
    <dbReference type="NCBI Taxonomy" id="1245"/>
    <lineage>
        <taxon>Bacteria</taxon>
        <taxon>Bacillati</taxon>
        <taxon>Bacillota</taxon>
        <taxon>Bacilli</taxon>
        <taxon>Lactobacillales</taxon>
        <taxon>Lactobacillaceae</taxon>
        <taxon>Leuconostoc</taxon>
    </lineage>
</organism>
<dbReference type="Proteomes" id="UP000469952">
    <property type="component" value="Unassembled WGS sequence"/>
</dbReference>
<sequence>MTVFYHDKEVRVWEISKDKELPEWVQQCFDNNSMVWYDNKLKVLVKAINPSSKRDVKLGLLDTALGYYGGGFVMGNVGDIFDSTNGRIISKKNFLNHYDIRN</sequence>
<evidence type="ECO:0008006" key="3">
    <source>
        <dbReference type="Google" id="ProtNLM"/>
    </source>
</evidence>
<comment type="caution">
    <text evidence="1">The sequence shown here is derived from an EMBL/GenBank/DDBJ whole genome shotgun (WGS) entry which is preliminary data.</text>
</comment>
<dbReference type="AlphaFoldDB" id="A0A843YYL7"/>
<reference evidence="1 2" key="1">
    <citation type="submission" date="2019-10" db="EMBL/GenBank/DDBJ databases">
        <title>WGS of Leuconostoc mesenteroides.</title>
        <authorList>
            <person name="Melo Bolivar J."/>
            <person name="Marino-Ramirez L."/>
            <person name="Villamil Diaz L.M."/>
        </authorList>
    </citation>
    <scope>NUCLEOTIDE SEQUENCE [LARGE SCALE GENOMIC DNA]</scope>
    <source>
        <strain evidence="1 2">M11</strain>
    </source>
</reference>
<name>A0A843YYL7_LEUME</name>
<dbReference type="EMBL" id="WIPA01000027">
    <property type="protein sequence ID" value="MQR27526.1"/>
    <property type="molecule type" value="Genomic_DNA"/>
</dbReference>
<evidence type="ECO:0000313" key="2">
    <source>
        <dbReference type="Proteomes" id="UP000469952"/>
    </source>
</evidence>
<accession>A0A843YYL7</accession>
<dbReference type="RefSeq" id="WP_004903692.1">
    <property type="nucleotide sequence ID" value="NZ_JBGQPT010000037.1"/>
</dbReference>
<protein>
    <recommendedName>
        <fullName evidence="3">Role in replication</fullName>
    </recommendedName>
</protein>
<proteinExistence type="predicted"/>